<keyword evidence="1" id="KW-0472">Membrane</keyword>
<name>A0A7T7FQY6_9RHAB</name>
<protein>
    <submittedName>
        <fullName evidence="2">Glycoprotein</fullName>
    </submittedName>
</protein>
<sequence length="566" mass="63236">MDATSIFVNVCVLLLLSNLLTDATKHKDSSAWSKSIGPLVYCTDDSRTVESIIKECYHHCLSDAEPESRATLSLHQIKKDAKGPNVVECTKVKISQTFTMTWTFATVKSEVIHEYLPVTGAECEDAIAKNCPDRLCNHREKDSLAEEYHYASETEKTETTISLITMSSILARDGEELMISPLSATKFANVKDGGLKEDNKVYTWDSSFELKYCPYEHVQRYACDRYSGTDGMPYYMCAGGRFSVTPLSKDEPDMTKVCSGVKASHEGFLYAKVDSQANQHTHSRLAITKTQDMDANADYLRHKIQQIATHLDSEICHNQCEILSLESRVTRRDSVILRIGLDYFKTIKNASELSVCKTLHGCRLAEPKTFCGNPPRVGVSCTHVSGLWDPTKVELETGGVCLKPDNDETLRITIGGKHYSVDDNLMITVNASDQAGVYPLGFSNLHQSGIQLTVEDMGKMRPDWVDNKNAPGGTSKAIDTQRKIKSPSFDMGSRIVQAWKSVTTEFDSIEHYLGGVAIFLCVSIVSYAFWKLKISSQKLKLKKIRRSSVENVPLKSKTHQEESEWI</sequence>
<evidence type="ECO:0000313" key="2">
    <source>
        <dbReference type="EMBL" id="QQL94334.1"/>
    </source>
</evidence>
<reference evidence="2" key="1">
    <citation type="submission" date="2019-11" db="EMBL/GenBank/DDBJ databases">
        <title>Metaviromic analysis of potato plants from western Kenya reveals the presence of diverse viral populations, which include novel viral species.</title>
        <authorList>
            <person name="Read D.A."/>
            <person name="Muoma J."/>
            <person name="Onamu R."/>
            <person name="Alinda A."/>
            <person name="Mosoti R.D."/>
            <person name="Thompson G.D."/>
        </authorList>
    </citation>
    <scope>NUCLEOTIDE SEQUENCE</scope>
    <source>
        <strain evidence="2">18-1061</strain>
    </source>
</reference>
<evidence type="ECO:0000256" key="1">
    <source>
        <dbReference type="SAM" id="Phobius"/>
    </source>
</evidence>
<keyword evidence="1" id="KW-1133">Transmembrane helix</keyword>
<proteinExistence type="predicted"/>
<dbReference type="EMBL" id="MN689397">
    <property type="protein sequence ID" value="QQL94334.1"/>
    <property type="molecule type" value="Viral_cRNA"/>
</dbReference>
<organism evidence="2">
    <name type="scientific">Kenyan potato cytorhabdovirus</name>
    <dbReference type="NCBI Taxonomy" id="2801326"/>
    <lineage>
        <taxon>Viruses</taxon>
        <taxon>Riboviria</taxon>
        <taxon>Orthornavirae</taxon>
        <taxon>Negarnaviricota</taxon>
        <taxon>Haploviricotina</taxon>
        <taxon>Monjiviricetes</taxon>
        <taxon>Mononegavirales</taxon>
        <taxon>Rhabdoviridae</taxon>
        <taxon>Betarhabdovirinae</taxon>
        <taxon>Alphacytorhabdovirus</taxon>
        <taxon>Alphacytorhabdovirus kenyatuberosum</taxon>
        <taxon>Cytorhabdovirus kenyatuberosum</taxon>
    </lineage>
</organism>
<keyword evidence="1" id="KW-0812">Transmembrane</keyword>
<feature type="transmembrane region" description="Helical" evidence="1">
    <location>
        <begin position="512"/>
        <end position="530"/>
    </location>
</feature>
<accession>A0A7T7FQY6</accession>